<name>A0A4Q7ZUD6_9ACTN</name>
<dbReference type="Pfam" id="PF00582">
    <property type="entry name" value="Usp"/>
    <property type="match status" value="2"/>
</dbReference>
<evidence type="ECO:0000256" key="1">
    <source>
        <dbReference type="ARBA" id="ARBA00008791"/>
    </source>
</evidence>
<dbReference type="Proteomes" id="UP000292564">
    <property type="component" value="Unassembled WGS sequence"/>
</dbReference>
<dbReference type="InterPro" id="IPR014729">
    <property type="entry name" value="Rossmann-like_a/b/a_fold"/>
</dbReference>
<evidence type="ECO:0000259" key="2">
    <source>
        <dbReference type="Pfam" id="PF00582"/>
    </source>
</evidence>
<dbReference type="PANTHER" id="PTHR46268:SF6">
    <property type="entry name" value="UNIVERSAL STRESS PROTEIN UP12"/>
    <property type="match status" value="1"/>
</dbReference>
<comment type="similarity">
    <text evidence="1">Belongs to the universal stress protein A family.</text>
</comment>
<feature type="domain" description="UspA" evidence="2">
    <location>
        <begin position="151"/>
        <end position="281"/>
    </location>
</feature>
<accession>A0A4Q7ZUD6</accession>
<feature type="domain" description="UspA" evidence="2">
    <location>
        <begin position="6"/>
        <end position="143"/>
    </location>
</feature>
<dbReference type="InterPro" id="IPR006016">
    <property type="entry name" value="UspA"/>
</dbReference>
<comment type="caution">
    <text evidence="3">The sequence shown here is derived from an EMBL/GenBank/DDBJ whole genome shotgun (WGS) entry which is preliminary data.</text>
</comment>
<proteinExistence type="inferred from homology"/>
<evidence type="ECO:0000313" key="4">
    <source>
        <dbReference type="Proteomes" id="UP000292564"/>
    </source>
</evidence>
<keyword evidence="4" id="KW-1185">Reference proteome</keyword>
<dbReference type="AlphaFoldDB" id="A0A4Q7ZUD6"/>
<dbReference type="InterPro" id="IPR006015">
    <property type="entry name" value="Universal_stress_UspA"/>
</dbReference>
<organism evidence="3 4">
    <name type="scientific">Krasilnikovia cinnamomea</name>
    <dbReference type="NCBI Taxonomy" id="349313"/>
    <lineage>
        <taxon>Bacteria</taxon>
        <taxon>Bacillati</taxon>
        <taxon>Actinomycetota</taxon>
        <taxon>Actinomycetes</taxon>
        <taxon>Micromonosporales</taxon>
        <taxon>Micromonosporaceae</taxon>
        <taxon>Krasilnikovia</taxon>
    </lineage>
</organism>
<sequence>MPEKMIIVGYDGSPDARAASRWAMDEAARTGAPVQLCCAYEWPTWSPAAATVPVPAPWPDPETERAIKGMLERAAAAARLSHPGVEVSTSVAHSGAVLTLIERSAHASLVVLGSRGHTAVGSLLGSVSVGVSAHAHCPVVVVRGASDPAAPVVVGVDDSNRTPPALAFAFTQAAARGTGLRAVHAWTPPGDGNPPTPRVSEAEQNRHLAAMVDAWRDAFPQVAVTSEVVTGDPAHALAHSSEAAQLVVLGTHGHGAWHGLLRGSVSQHLLHHSRCPVAVVHDLAHA</sequence>
<dbReference type="OrthoDB" id="3404132at2"/>
<dbReference type="SUPFAM" id="SSF52402">
    <property type="entry name" value="Adenine nucleotide alpha hydrolases-like"/>
    <property type="match status" value="2"/>
</dbReference>
<evidence type="ECO:0000313" key="3">
    <source>
        <dbReference type="EMBL" id="RZU54594.1"/>
    </source>
</evidence>
<reference evidence="3 4" key="1">
    <citation type="submission" date="2019-02" db="EMBL/GenBank/DDBJ databases">
        <title>Sequencing the genomes of 1000 actinobacteria strains.</title>
        <authorList>
            <person name="Klenk H.-P."/>
        </authorList>
    </citation>
    <scope>NUCLEOTIDE SEQUENCE [LARGE SCALE GENOMIC DNA]</scope>
    <source>
        <strain evidence="3 4">DSM 45162</strain>
    </source>
</reference>
<protein>
    <submittedName>
        <fullName evidence="3">Nucleotide-binding universal stress UspA family protein</fullName>
    </submittedName>
</protein>
<gene>
    <name evidence="3" type="ORF">EV385_6545</name>
</gene>
<dbReference type="EMBL" id="SHKY01000001">
    <property type="protein sequence ID" value="RZU54594.1"/>
    <property type="molecule type" value="Genomic_DNA"/>
</dbReference>
<dbReference type="PRINTS" id="PR01438">
    <property type="entry name" value="UNVRSLSTRESS"/>
</dbReference>
<dbReference type="PANTHER" id="PTHR46268">
    <property type="entry name" value="STRESS RESPONSE PROTEIN NHAX"/>
    <property type="match status" value="1"/>
</dbReference>
<dbReference type="RefSeq" id="WP_130512922.1">
    <property type="nucleotide sequence ID" value="NZ_SHKY01000001.1"/>
</dbReference>
<dbReference type="Gene3D" id="3.40.50.620">
    <property type="entry name" value="HUPs"/>
    <property type="match status" value="2"/>
</dbReference>